<organism evidence="3">
    <name type="scientific">Caenorhabditis brenneri</name>
    <name type="common">Nematode worm</name>
    <dbReference type="NCBI Taxonomy" id="135651"/>
    <lineage>
        <taxon>Eukaryota</taxon>
        <taxon>Metazoa</taxon>
        <taxon>Ecdysozoa</taxon>
        <taxon>Nematoda</taxon>
        <taxon>Chromadorea</taxon>
        <taxon>Rhabditida</taxon>
        <taxon>Rhabditina</taxon>
        <taxon>Rhabditomorpha</taxon>
        <taxon>Rhabditoidea</taxon>
        <taxon>Rhabditidae</taxon>
        <taxon>Peloderinae</taxon>
        <taxon>Caenorhabditis</taxon>
    </lineage>
</organism>
<gene>
    <name evidence="2" type="ORF">CAEBREN_02635</name>
</gene>
<protein>
    <submittedName>
        <fullName evidence="2">Uncharacterized protein</fullName>
    </submittedName>
</protein>
<dbReference type="Proteomes" id="UP000008068">
    <property type="component" value="Unassembled WGS sequence"/>
</dbReference>
<sequence>MNTPSTSEGAGQSKEFEIKLEEFSDAEGDGHAFEGPSPLPTRTSSRRRKPVKRFEFGEFAEVKTEEYNDVKQEIGYDEGQEMEENEHDDEVDMEELEQDVKGNKLTPNDVGWAKLVKIYRKKKK</sequence>
<evidence type="ECO:0000313" key="2">
    <source>
        <dbReference type="EMBL" id="EGT57754.1"/>
    </source>
</evidence>
<feature type="region of interest" description="Disordered" evidence="1">
    <location>
        <begin position="1"/>
        <end position="50"/>
    </location>
</feature>
<feature type="region of interest" description="Disordered" evidence="1">
    <location>
        <begin position="70"/>
        <end position="105"/>
    </location>
</feature>
<reference evidence="3" key="1">
    <citation type="submission" date="2011-07" db="EMBL/GenBank/DDBJ databases">
        <authorList>
            <consortium name="Caenorhabditis brenneri Sequencing and Analysis Consortium"/>
            <person name="Wilson R.K."/>
        </authorList>
    </citation>
    <scope>NUCLEOTIDE SEQUENCE [LARGE SCALE GENOMIC DNA]</scope>
    <source>
        <strain evidence="3">PB2801</strain>
    </source>
</reference>
<dbReference type="HOGENOM" id="CLU_2005920_0_0_1"/>
<dbReference type="InParanoid" id="G0NCZ2"/>
<feature type="compositionally biased region" description="Acidic residues" evidence="1">
    <location>
        <begin position="75"/>
        <end position="97"/>
    </location>
</feature>
<name>G0NCZ2_CAEBE</name>
<dbReference type="AlphaFoldDB" id="G0NCZ2"/>
<dbReference type="EMBL" id="GL379865">
    <property type="protein sequence ID" value="EGT57754.1"/>
    <property type="molecule type" value="Genomic_DNA"/>
</dbReference>
<accession>G0NCZ2</accession>
<keyword evidence="3" id="KW-1185">Reference proteome</keyword>
<evidence type="ECO:0000313" key="3">
    <source>
        <dbReference type="Proteomes" id="UP000008068"/>
    </source>
</evidence>
<proteinExistence type="predicted"/>
<feature type="compositionally biased region" description="Polar residues" evidence="1">
    <location>
        <begin position="1"/>
        <end position="10"/>
    </location>
</feature>
<feature type="compositionally biased region" description="Basic and acidic residues" evidence="1">
    <location>
        <begin position="14"/>
        <end position="32"/>
    </location>
</feature>
<evidence type="ECO:0000256" key="1">
    <source>
        <dbReference type="SAM" id="MobiDB-lite"/>
    </source>
</evidence>